<organism evidence="1 2">
    <name type="scientific">Cladosporium halotolerans</name>
    <dbReference type="NCBI Taxonomy" id="1052096"/>
    <lineage>
        <taxon>Eukaryota</taxon>
        <taxon>Fungi</taxon>
        <taxon>Dikarya</taxon>
        <taxon>Ascomycota</taxon>
        <taxon>Pezizomycotina</taxon>
        <taxon>Dothideomycetes</taxon>
        <taxon>Dothideomycetidae</taxon>
        <taxon>Cladosporiales</taxon>
        <taxon>Cladosporiaceae</taxon>
        <taxon>Cladosporium</taxon>
    </lineage>
</organism>
<gene>
    <name evidence="1" type="ORF">WHR41_02248</name>
</gene>
<keyword evidence="2" id="KW-1185">Reference proteome</keyword>
<evidence type="ECO:0000313" key="1">
    <source>
        <dbReference type="EMBL" id="KAL1589013.1"/>
    </source>
</evidence>
<dbReference type="SUPFAM" id="SSF48371">
    <property type="entry name" value="ARM repeat"/>
    <property type="match status" value="1"/>
</dbReference>
<dbReference type="AlphaFoldDB" id="A0AB34KVE4"/>
<dbReference type="EMBL" id="JAAQHG020000005">
    <property type="protein sequence ID" value="KAL1589013.1"/>
    <property type="molecule type" value="Genomic_DNA"/>
</dbReference>
<proteinExistence type="predicted"/>
<dbReference type="InterPro" id="IPR016024">
    <property type="entry name" value="ARM-type_fold"/>
</dbReference>
<name>A0AB34KVE4_9PEZI</name>
<evidence type="ECO:0008006" key="3">
    <source>
        <dbReference type="Google" id="ProtNLM"/>
    </source>
</evidence>
<sequence length="407" mass="44009">MGATLRCIGNACVGNPQACNQVIPSGSELSWPAILLNERGTDIRDLAIKVLYNLCSQSEDIQKRCYEASLHGSIISALHKQAKSVQGTKDDPFGGLSFPIDLLFWISSQRPKEGDATSNGQADGPDDEQLRLRQLVELPSLLAGDLDIDDFATLLEVVLVFLRSPKNQAYLAEGKLTEAVWDIMNLNENKLRGADIDADDQKLLVALSTSLTWVLSDIADSDAFKKSEDAEGTFMGRVLPLTTPDANVSSCFSSDLDDGAIRLLSAAYQVIGNFLHNVDPQFAVSLVRDRRIHERVFAIMVTTDNADLLHSAAGLLIQLSRPSPEIRETISLDSKAIPAIESLGSHSVQQLNQDALMLMRALGKDTPAVQERFKPLAGEVMATVAKAQQAAAASDAQEGQPMLVGTN</sequence>
<reference evidence="1 2" key="1">
    <citation type="journal article" date="2020" name="Microbiol. Resour. Announc.">
        <title>Draft Genome Sequence of a Cladosporium Species Isolated from the Mesophotic Ascidian Didemnum maculosum.</title>
        <authorList>
            <person name="Gioti A."/>
            <person name="Siaperas R."/>
            <person name="Nikolaivits E."/>
            <person name="Le Goff G."/>
            <person name="Ouazzani J."/>
            <person name="Kotoulas G."/>
            <person name="Topakas E."/>
        </authorList>
    </citation>
    <scope>NUCLEOTIDE SEQUENCE [LARGE SCALE GENOMIC DNA]</scope>
    <source>
        <strain evidence="1 2">TM138-S3</strain>
    </source>
</reference>
<evidence type="ECO:0000313" key="2">
    <source>
        <dbReference type="Proteomes" id="UP000803884"/>
    </source>
</evidence>
<dbReference type="Gene3D" id="1.25.10.10">
    <property type="entry name" value="Leucine-rich Repeat Variant"/>
    <property type="match status" value="1"/>
</dbReference>
<dbReference type="RefSeq" id="XP_069232118.1">
    <property type="nucleotide sequence ID" value="XM_069370854.1"/>
</dbReference>
<comment type="caution">
    <text evidence="1">The sequence shown here is derived from an EMBL/GenBank/DDBJ whole genome shotgun (WGS) entry which is preliminary data.</text>
</comment>
<protein>
    <recommendedName>
        <fullName evidence="3">GTP binding protein</fullName>
    </recommendedName>
</protein>
<accession>A0AB34KVE4</accession>
<dbReference type="Proteomes" id="UP000803884">
    <property type="component" value="Unassembled WGS sequence"/>
</dbReference>
<dbReference type="InterPro" id="IPR011989">
    <property type="entry name" value="ARM-like"/>
</dbReference>
<dbReference type="GeneID" id="96003692"/>